<dbReference type="Proteomes" id="UP000823790">
    <property type="component" value="Unassembled WGS sequence"/>
</dbReference>
<protein>
    <submittedName>
        <fullName evidence="1">Uncharacterized protein</fullName>
    </submittedName>
</protein>
<evidence type="ECO:0000313" key="2">
    <source>
        <dbReference type="Proteomes" id="UP000823790"/>
    </source>
</evidence>
<keyword evidence="2" id="KW-1185">Reference proteome</keyword>
<dbReference type="EMBL" id="JAGJRS010000022">
    <property type="protein sequence ID" value="MBP1475217.1"/>
    <property type="molecule type" value="Genomic_DNA"/>
</dbReference>
<proteinExistence type="predicted"/>
<organism evidence="1 2">
    <name type="scientific">Frateuria flava</name>
    <dbReference type="NCBI Taxonomy" id="2821489"/>
    <lineage>
        <taxon>Bacteria</taxon>
        <taxon>Pseudomonadati</taxon>
        <taxon>Pseudomonadota</taxon>
        <taxon>Gammaproteobacteria</taxon>
        <taxon>Lysobacterales</taxon>
        <taxon>Rhodanobacteraceae</taxon>
        <taxon>Frateuria</taxon>
    </lineage>
</organism>
<evidence type="ECO:0000313" key="1">
    <source>
        <dbReference type="EMBL" id="MBP1475217.1"/>
    </source>
</evidence>
<sequence>MSNSLLTKLEAALADTSGVYVNTGVDAQAYLSGLAADIRAHVCTPFPLTATVMPPGFPDVDVGTAISGQCVAHNSSGYWLVYRPEQDQFYCFWGTDRGNLGAHGVFGSPLYCWSA</sequence>
<accession>A0ABS4DQ87</accession>
<comment type="caution">
    <text evidence="1">The sequence shown here is derived from an EMBL/GenBank/DDBJ whole genome shotgun (WGS) entry which is preliminary data.</text>
</comment>
<reference evidence="1 2" key="1">
    <citation type="submission" date="2021-04" db="EMBL/GenBank/DDBJ databases">
        <authorList>
            <person name="Huq M.A."/>
        </authorList>
    </citation>
    <scope>NUCLEOTIDE SEQUENCE [LARGE SCALE GENOMIC DNA]</scope>
    <source>
        <strain evidence="1 2">MAH-13</strain>
    </source>
</reference>
<gene>
    <name evidence="1" type="ORF">J7I44_12965</name>
</gene>
<name>A0ABS4DQ87_9GAMM</name>
<dbReference type="RefSeq" id="WP_209621517.1">
    <property type="nucleotide sequence ID" value="NZ_JAGJRS010000022.1"/>
</dbReference>